<dbReference type="AlphaFoldDB" id="A0A9D7EAY7"/>
<dbReference type="PRINTS" id="PR00606">
    <property type="entry name" value="CYTCHROMECID"/>
</dbReference>
<feature type="binding site" description="covalent" evidence="6">
    <location>
        <position position="82"/>
    </location>
    <ligand>
        <name>heme c</name>
        <dbReference type="ChEBI" id="CHEBI:61717"/>
    </ligand>
</feature>
<reference evidence="9" key="1">
    <citation type="submission" date="2020-10" db="EMBL/GenBank/DDBJ databases">
        <title>Connecting structure to function with the recovery of over 1000 high-quality activated sludge metagenome-assembled genomes encoding full-length rRNA genes using long-read sequencing.</title>
        <authorList>
            <person name="Singleton C.M."/>
            <person name="Petriglieri F."/>
            <person name="Kristensen J.M."/>
            <person name="Kirkegaard R.H."/>
            <person name="Michaelsen T.Y."/>
            <person name="Andersen M.H."/>
            <person name="Karst S.M."/>
            <person name="Dueholm M.S."/>
            <person name="Nielsen P.H."/>
            <person name="Albertsen M."/>
        </authorList>
    </citation>
    <scope>NUCLEOTIDE SEQUENCE</scope>
    <source>
        <strain evidence="9">Bjer_18-Q3-R1-45_BAT3C.347</strain>
    </source>
</reference>
<dbReference type="GO" id="GO:0009055">
    <property type="term" value="F:electron transfer activity"/>
    <property type="evidence" value="ECO:0007669"/>
    <property type="project" value="InterPro"/>
</dbReference>
<feature type="chain" id="PRO_5038550316" evidence="7">
    <location>
        <begin position="24"/>
        <end position="105"/>
    </location>
</feature>
<keyword evidence="2 6" id="KW-0349">Heme</keyword>
<dbReference type="Proteomes" id="UP000807785">
    <property type="component" value="Unassembled WGS sequence"/>
</dbReference>
<comment type="caution">
    <text evidence="9">The sequence shown here is derived from an EMBL/GenBank/DDBJ whole genome shotgun (WGS) entry which is preliminary data.</text>
</comment>
<evidence type="ECO:0000256" key="5">
    <source>
        <dbReference type="ARBA" id="ARBA00023004"/>
    </source>
</evidence>
<dbReference type="SUPFAM" id="SSF46626">
    <property type="entry name" value="Cytochrome c"/>
    <property type="match status" value="1"/>
</dbReference>
<dbReference type="EMBL" id="JADJEV010000004">
    <property type="protein sequence ID" value="MBK6974297.1"/>
    <property type="molecule type" value="Genomic_DNA"/>
</dbReference>
<keyword evidence="3 6" id="KW-0479">Metal-binding</keyword>
<evidence type="ECO:0000313" key="10">
    <source>
        <dbReference type="Proteomes" id="UP000807785"/>
    </source>
</evidence>
<keyword evidence="7" id="KW-0732">Signal</keyword>
<keyword evidence="4" id="KW-0249">Electron transport</keyword>
<feature type="signal peptide" evidence="7">
    <location>
        <begin position="1"/>
        <end position="23"/>
    </location>
</feature>
<dbReference type="PROSITE" id="PS51007">
    <property type="entry name" value="CYTC"/>
    <property type="match status" value="1"/>
</dbReference>
<evidence type="ECO:0000259" key="8">
    <source>
        <dbReference type="PROSITE" id="PS51007"/>
    </source>
</evidence>
<proteinExistence type="predicted"/>
<evidence type="ECO:0000256" key="7">
    <source>
        <dbReference type="SAM" id="SignalP"/>
    </source>
</evidence>
<evidence type="ECO:0000256" key="2">
    <source>
        <dbReference type="ARBA" id="ARBA00022617"/>
    </source>
</evidence>
<dbReference type="InterPro" id="IPR002324">
    <property type="entry name" value="Cyt_c_ID"/>
</dbReference>
<gene>
    <name evidence="9" type="ORF">IPH26_15570</name>
</gene>
<feature type="domain" description="Cytochrome c" evidence="8">
    <location>
        <begin position="14"/>
        <end position="105"/>
    </location>
</feature>
<dbReference type="InterPro" id="IPR036909">
    <property type="entry name" value="Cyt_c-like_dom_sf"/>
</dbReference>
<keyword evidence="5 6" id="KW-0408">Iron</keyword>
<evidence type="ECO:0000256" key="1">
    <source>
        <dbReference type="ARBA" id="ARBA00022448"/>
    </source>
</evidence>
<feature type="binding site" description="covalent" evidence="6">
    <location>
        <position position="33"/>
    </location>
    <ligand>
        <name>heme c</name>
        <dbReference type="ChEBI" id="CHEBI:61717"/>
    </ligand>
</feature>
<organism evidence="9 10">
    <name type="scientific">Candidatus Methylophosphatis roskildensis</name>
    <dbReference type="NCBI Taxonomy" id="2899263"/>
    <lineage>
        <taxon>Bacteria</taxon>
        <taxon>Pseudomonadati</taxon>
        <taxon>Pseudomonadota</taxon>
        <taxon>Betaproteobacteria</taxon>
        <taxon>Nitrosomonadales</taxon>
        <taxon>Sterolibacteriaceae</taxon>
        <taxon>Candidatus Methylophosphatis</taxon>
    </lineage>
</organism>
<keyword evidence="1" id="KW-0813">Transport</keyword>
<evidence type="ECO:0000256" key="3">
    <source>
        <dbReference type="ARBA" id="ARBA00022723"/>
    </source>
</evidence>
<accession>A0A9D7EAY7</accession>
<dbReference type="Pfam" id="PF00034">
    <property type="entry name" value="Cytochrom_C"/>
    <property type="match status" value="1"/>
</dbReference>
<evidence type="ECO:0000256" key="4">
    <source>
        <dbReference type="ARBA" id="ARBA00022982"/>
    </source>
</evidence>
<dbReference type="GO" id="GO:0005506">
    <property type="term" value="F:iron ion binding"/>
    <property type="evidence" value="ECO:0007669"/>
    <property type="project" value="InterPro"/>
</dbReference>
<comment type="PTM">
    <text evidence="6">Binds 1 heme c group covalently per subunit.</text>
</comment>
<dbReference type="Gene3D" id="1.10.760.10">
    <property type="entry name" value="Cytochrome c-like domain"/>
    <property type="match status" value="1"/>
</dbReference>
<protein>
    <submittedName>
        <fullName evidence="9">C-type cytochrome</fullName>
    </submittedName>
</protein>
<sequence length="105" mass="10750">MKRVHALSALLLASAALSGPVLASEALAQKAGCMACHAKDKKLVGPAYKDVAAKYAGQADAVATLSAKVRSGGKGVWGPIPMPPNDVAKINDADLKSVVEWLLKG</sequence>
<dbReference type="GO" id="GO:0020037">
    <property type="term" value="F:heme binding"/>
    <property type="evidence" value="ECO:0007669"/>
    <property type="project" value="InterPro"/>
</dbReference>
<evidence type="ECO:0000256" key="6">
    <source>
        <dbReference type="PIRSR" id="PIRSR602324-1"/>
    </source>
</evidence>
<evidence type="ECO:0000313" key="9">
    <source>
        <dbReference type="EMBL" id="MBK6974297.1"/>
    </source>
</evidence>
<feature type="binding site" description="covalent" evidence="6">
    <location>
        <position position="37"/>
    </location>
    <ligand>
        <name>heme c</name>
        <dbReference type="ChEBI" id="CHEBI:61717"/>
    </ligand>
</feature>
<name>A0A9D7EAY7_9PROT</name>
<dbReference type="InterPro" id="IPR009056">
    <property type="entry name" value="Cyt_c-like_dom"/>
</dbReference>